<dbReference type="Gene3D" id="3.10.20.30">
    <property type="match status" value="1"/>
</dbReference>
<evidence type="ECO:0000256" key="4">
    <source>
        <dbReference type="SAM" id="Phobius"/>
    </source>
</evidence>
<dbReference type="InterPro" id="IPR012675">
    <property type="entry name" value="Beta-grasp_dom_sf"/>
</dbReference>
<keyword evidence="3 4" id="KW-0472">Membrane</keyword>
<feature type="transmembrane region" description="Helical" evidence="4">
    <location>
        <begin position="242"/>
        <end position="261"/>
    </location>
</feature>
<feature type="transmembrane region" description="Helical" evidence="4">
    <location>
        <begin position="182"/>
        <end position="200"/>
    </location>
</feature>
<dbReference type="InterPro" id="IPR034804">
    <property type="entry name" value="SQR/QFR_C/D"/>
</dbReference>
<dbReference type="InterPro" id="IPR050697">
    <property type="entry name" value="Adenylyl/Guanylyl_Cyclase_3/4"/>
</dbReference>
<dbReference type="SMART" id="SM00044">
    <property type="entry name" value="CYCc"/>
    <property type="match status" value="1"/>
</dbReference>
<keyword evidence="2" id="KW-1003">Cell membrane</keyword>
<dbReference type="GO" id="GO:0004016">
    <property type="term" value="F:adenylate cyclase activity"/>
    <property type="evidence" value="ECO:0007669"/>
    <property type="project" value="UniProtKB-ARBA"/>
</dbReference>
<evidence type="ECO:0000259" key="5">
    <source>
        <dbReference type="PROSITE" id="PS50125"/>
    </source>
</evidence>
<dbReference type="EMBL" id="BMGG01000012">
    <property type="protein sequence ID" value="GGC92220.1"/>
    <property type="molecule type" value="Genomic_DNA"/>
</dbReference>
<dbReference type="InterPro" id="IPR029787">
    <property type="entry name" value="Nucleotide_cyclase"/>
</dbReference>
<dbReference type="Proteomes" id="UP000637002">
    <property type="component" value="Unassembled WGS sequence"/>
</dbReference>
<feature type="transmembrane region" description="Helical" evidence="4">
    <location>
        <begin position="103"/>
        <end position="132"/>
    </location>
</feature>
<dbReference type="CDD" id="cd07302">
    <property type="entry name" value="CHD"/>
    <property type="match status" value="1"/>
</dbReference>
<comment type="caution">
    <text evidence="6">The sequence shown here is derived from an EMBL/GenBank/DDBJ whole genome shotgun (WGS) entry which is preliminary data.</text>
</comment>
<reference evidence="6" key="1">
    <citation type="journal article" date="2014" name="Int. J. Syst. Evol. Microbiol.">
        <title>Complete genome sequence of Corynebacterium casei LMG S-19264T (=DSM 44701T), isolated from a smear-ripened cheese.</title>
        <authorList>
            <consortium name="US DOE Joint Genome Institute (JGI-PGF)"/>
            <person name="Walter F."/>
            <person name="Albersmeier A."/>
            <person name="Kalinowski J."/>
            <person name="Ruckert C."/>
        </authorList>
    </citation>
    <scope>NUCLEOTIDE SEQUENCE</scope>
    <source>
        <strain evidence="6">CGMCC 1.12919</strain>
    </source>
</reference>
<dbReference type="Pfam" id="PF00211">
    <property type="entry name" value="Guanylate_cyc"/>
    <property type="match status" value="1"/>
</dbReference>
<evidence type="ECO:0000313" key="6">
    <source>
        <dbReference type="EMBL" id="GGC92220.1"/>
    </source>
</evidence>
<accession>A0A916UWT4</accession>
<reference evidence="6" key="2">
    <citation type="submission" date="2020-09" db="EMBL/GenBank/DDBJ databases">
        <authorList>
            <person name="Sun Q."/>
            <person name="Zhou Y."/>
        </authorList>
    </citation>
    <scope>NUCLEOTIDE SEQUENCE</scope>
    <source>
        <strain evidence="6">CGMCC 1.12919</strain>
    </source>
</reference>
<dbReference type="GO" id="GO:0051536">
    <property type="term" value="F:iron-sulfur cluster binding"/>
    <property type="evidence" value="ECO:0007669"/>
    <property type="project" value="InterPro"/>
</dbReference>
<evidence type="ECO:0000256" key="1">
    <source>
        <dbReference type="ARBA" id="ARBA00004651"/>
    </source>
</evidence>
<sequence length="580" mass="61686">MVRERHGGRGDGAGGLLLHGSVTQRLRLLSGLVLFAFALTHFLNTALGIVSLEVMIAAQNWRVAVTRSLPGSIVLGLALVVHAGLALVKVAGRGNLALKPWEWLQVGLGLAIPFLLLPHIVGTRFAATAFGVDDDYVYELTRLWPASAVNQSLLLLIVWIHGCLGMHFWLRLAPGYGRIAPFLLVGAVLVPVLALTGFLVQGRDVAEAMSDPATLAALKERTQWPTAAAEDRLEGWRQQARFGFYALVAAALAVLAARMAWSRTRRRIPVQYFAGPRVLTVPGRTLLEISRANAVPHLAVCGGRARCSTCRVRVLDGLAGLSPPAEAERRTLRAIGADPDVRLACQARPWRAATVLRLLPDQRLADMREAARSEATGVERTFAVLFVDIRGFTRLSEEKLPYDVVFILNRVFQTLGGAIEQSGGRIEKYIGDGLLALFEDTRGVGGASAAALRAAAAVDRALDRLNADLEPELGAPLAVAMGLHAGPLIVGKIGWGAAASITVIGPTVNVASRLEAIAKSENVQLAVSQPTVEAAGIATADLDVRRFEVKGVAAAMDIVLVGAARHVERGPAASPGAAQR</sequence>
<protein>
    <submittedName>
        <fullName evidence="6">Adenylate/guanylate cyclase domain-containing protein</fullName>
    </submittedName>
</protein>
<dbReference type="InterPro" id="IPR036010">
    <property type="entry name" value="2Fe-2S_ferredoxin-like_sf"/>
</dbReference>
<dbReference type="GO" id="GO:0035556">
    <property type="term" value="P:intracellular signal transduction"/>
    <property type="evidence" value="ECO:0007669"/>
    <property type="project" value="InterPro"/>
</dbReference>
<comment type="subcellular location">
    <subcellularLocation>
        <location evidence="1">Cell membrane</location>
        <topology evidence="1">Multi-pass membrane protein</topology>
    </subcellularLocation>
</comment>
<dbReference type="Gene3D" id="3.30.70.1230">
    <property type="entry name" value="Nucleotide cyclase"/>
    <property type="match status" value="1"/>
</dbReference>
<feature type="transmembrane region" description="Helical" evidence="4">
    <location>
        <begin position="152"/>
        <end position="170"/>
    </location>
</feature>
<dbReference type="SUPFAM" id="SSF81343">
    <property type="entry name" value="Fumarate reductase respiratory complex transmembrane subunits"/>
    <property type="match status" value="1"/>
</dbReference>
<evidence type="ECO:0000256" key="2">
    <source>
        <dbReference type="ARBA" id="ARBA00022475"/>
    </source>
</evidence>
<dbReference type="GO" id="GO:0005886">
    <property type="term" value="C:plasma membrane"/>
    <property type="evidence" value="ECO:0007669"/>
    <property type="project" value="UniProtKB-SubCell"/>
</dbReference>
<evidence type="ECO:0000256" key="3">
    <source>
        <dbReference type="ARBA" id="ARBA00023136"/>
    </source>
</evidence>
<name>A0A916UWT4_9HYPH</name>
<keyword evidence="7" id="KW-1185">Reference proteome</keyword>
<evidence type="ECO:0000313" key="7">
    <source>
        <dbReference type="Proteomes" id="UP000637002"/>
    </source>
</evidence>
<dbReference type="AlphaFoldDB" id="A0A916UWT4"/>
<dbReference type="CDD" id="cd00207">
    <property type="entry name" value="fer2"/>
    <property type="match status" value="1"/>
</dbReference>
<proteinExistence type="predicted"/>
<dbReference type="GO" id="GO:0006171">
    <property type="term" value="P:cAMP biosynthetic process"/>
    <property type="evidence" value="ECO:0007669"/>
    <property type="project" value="TreeGrafter"/>
</dbReference>
<dbReference type="SUPFAM" id="SSF54292">
    <property type="entry name" value="2Fe-2S ferredoxin-like"/>
    <property type="match status" value="1"/>
</dbReference>
<keyword evidence="4" id="KW-1133">Transmembrane helix</keyword>
<dbReference type="SUPFAM" id="SSF55073">
    <property type="entry name" value="Nucleotide cyclase"/>
    <property type="match status" value="1"/>
</dbReference>
<feature type="transmembrane region" description="Helical" evidence="4">
    <location>
        <begin position="28"/>
        <end position="52"/>
    </location>
</feature>
<dbReference type="PANTHER" id="PTHR43081:SF17">
    <property type="entry name" value="BLL5647 PROTEIN"/>
    <property type="match status" value="1"/>
</dbReference>
<feature type="domain" description="Guanylate cyclase" evidence="5">
    <location>
        <begin position="383"/>
        <end position="515"/>
    </location>
</feature>
<feature type="transmembrane region" description="Helical" evidence="4">
    <location>
        <begin position="72"/>
        <end position="91"/>
    </location>
</feature>
<dbReference type="Pfam" id="PF00111">
    <property type="entry name" value="Fer2"/>
    <property type="match status" value="1"/>
</dbReference>
<keyword evidence="4" id="KW-0812">Transmembrane</keyword>
<organism evidence="6 7">
    <name type="scientific">Chelatococcus reniformis</name>
    <dbReference type="NCBI Taxonomy" id="1494448"/>
    <lineage>
        <taxon>Bacteria</taxon>
        <taxon>Pseudomonadati</taxon>
        <taxon>Pseudomonadota</taxon>
        <taxon>Alphaproteobacteria</taxon>
        <taxon>Hyphomicrobiales</taxon>
        <taxon>Chelatococcaceae</taxon>
        <taxon>Chelatococcus</taxon>
    </lineage>
</organism>
<dbReference type="PANTHER" id="PTHR43081">
    <property type="entry name" value="ADENYLATE CYCLASE, TERMINAL-DIFFERENTIATION SPECIFIC-RELATED"/>
    <property type="match status" value="1"/>
</dbReference>
<gene>
    <name evidence="6" type="primary">cyaC</name>
    <name evidence="6" type="ORF">GCM10010994_57560</name>
</gene>
<dbReference type="InterPro" id="IPR001054">
    <property type="entry name" value="A/G_cyclase"/>
</dbReference>
<dbReference type="PROSITE" id="PS50125">
    <property type="entry name" value="GUANYLATE_CYCLASE_2"/>
    <property type="match status" value="1"/>
</dbReference>
<dbReference type="InterPro" id="IPR001041">
    <property type="entry name" value="2Fe-2S_ferredoxin-type"/>
</dbReference>